<organism evidence="17 18">
    <name type="scientific">Haematobacter genomosp. 1</name>
    <dbReference type="NCBI Taxonomy" id="366618"/>
    <lineage>
        <taxon>Bacteria</taxon>
        <taxon>Pseudomonadati</taxon>
        <taxon>Pseudomonadota</taxon>
        <taxon>Alphaproteobacteria</taxon>
        <taxon>Rhodobacterales</taxon>
        <taxon>Paracoccaceae</taxon>
        <taxon>Haematobacter</taxon>
    </lineage>
</organism>
<keyword evidence="7 14" id="KW-0812">Transmembrane</keyword>
<keyword evidence="10 14" id="KW-0472">Membrane</keyword>
<evidence type="ECO:0000256" key="6">
    <source>
        <dbReference type="ARBA" id="ARBA00022519"/>
    </source>
</evidence>
<dbReference type="PANTHER" id="PTHR30625:SF16">
    <property type="entry name" value="BIOPOLYMER TRANSPORT PROTEIN EXBB"/>
    <property type="match status" value="1"/>
</dbReference>
<keyword evidence="18" id="KW-1185">Reference proteome</keyword>
<feature type="domain" description="MotA/TolQ/ExbB proton channel" evidence="16">
    <location>
        <begin position="256"/>
        <end position="350"/>
    </location>
</feature>
<keyword evidence="5" id="KW-1003">Cell membrane</keyword>
<sequence>MLKAPSKTKLSRAAGAAVAFALLSSGAMAQDAPQPQVQPQAPEITAPSAPALPTGEGSGAPAAESAPAAAPSPTGAAPEAGAPATPADGASDAPSAVTPETAAAPALTPSSTDGTATDAAAADAAADAGIPSDTGSAETLAPEMLAIPADTLPHDLSPWGMFMAADMVVKGVMLGLALASLACWTILVVKAFEIAGAKRNANRALRAIYSAQTLEEARASAGNRKDPAAFMLRAAEEEYQRSEAAIEDAGGEGLKERVSSLLGRVELQAGRRLSRGTGILATVGSIAPFVGLFGTVWGIMNSFIGISESQTTNLAVVAPGIAEALLATAIGLVAAIPAVVIYNMFARSITGYRALLGDAGAGIERLVSRDLDFRNMRRGGLRHRQAAE</sequence>
<keyword evidence="15" id="KW-0732">Signal</keyword>
<feature type="compositionally biased region" description="Low complexity" evidence="13">
    <location>
        <begin position="53"/>
        <end position="129"/>
    </location>
</feature>
<dbReference type="AlphaFoldDB" id="A0A212ADH4"/>
<feature type="chain" id="PRO_5012013069" description="Biopolymer transport protein ExbB" evidence="15">
    <location>
        <begin position="30"/>
        <end position="388"/>
    </location>
</feature>
<evidence type="ECO:0000256" key="12">
    <source>
        <dbReference type="RuleBase" id="RU004057"/>
    </source>
</evidence>
<keyword evidence="9 14" id="KW-1133">Transmembrane helix</keyword>
<feature type="signal peptide" evidence="15">
    <location>
        <begin position="1"/>
        <end position="29"/>
    </location>
</feature>
<evidence type="ECO:0000313" key="18">
    <source>
        <dbReference type="Proteomes" id="UP000196878"/>
    </source>
</evidence>
<evidence type="ECO:0000256" key="14">
    <source>
        <dbReference type="SAM" id="Phobius"/>
    </source>
</evidence>
<evidence type="ECO:0000256" key="4">
    <source>
        <dbReference type="ARBA" id="ARBA00022448"/>
    </source>
</evidence>
<evidence type="ECO:0000256" key="1">
    <source>
        <dbReference type="ARBA" id="ARBA00004429"/>
    </source>
</evidence>
<keyword evidence="4 12" id="KW-0813">Transport</keyword>
<dbReference type="PANTHER" id="PTHR30625">
    <property type="entry name" value="PROTEIN TOLQ"/>
    <property type="match status" value="1"/>
</dbReference>
<keyword evidence="8 12" id="KW-0653">Protein transport</keyword>
<dbReference type="GO" id="GO:0017038">
    <property type="term" value="P:protein import"/>
    <property type="evidence" value="ECO:0007669"/>
    <property type="project" value="TreeGrafter"/>
</dbReference>
<dbReference type="GO" id="GO:0005886">
    <property type="term" value="C:plasma membrane"/>
    <property type="evidence" value="ECO:0007669"/>
    <property type="project" value="UniProtKB-SubCell"/>
</dbReference>
<dbReference type="RefSeq" id="WP_088214773.1">
    <property type="nucleotide sequence ID" value="NZ_NIPW01000010.1"/>
</dbReference>
<feature type="transmembrane region" description="Helical" evidence="14">
    <location>
        <begin position="167"/>
        <end position="189"/>
    </location>
</feature>
<evidence type="ECO:0000256" key="7">
    <source>
        <dbReference type="ARBA" id="ARBA00022692"/>
    </source>
</evidence>
<evidence type="ECO:0000313" key="17">
    <source>
        <dbReference type="EMBL" id="OWJ79043.1"/>
    </source>
</evidence>
<comment type="subcellular location">
    <subcellularLocation>
        <location evidence="1">Cell inner membrane</location>
        <topology evidence="1">Multi-pass membrane protein</topology>
    </subcellularLocation>
    <subcellularLocation>
        <location evidence="12">Membrane</location>
        <topology evidence="12">Multi-pass membrane protein</topology>
    </subcellularLocation>
</comment>
<feature type="transmembrane region" description="Helical" evidence="14">
    <location>
        <begin position="324"/>
        <end position="345"/>
    </location>
</feature>
<accession>A0A212ADH4</accession>
<dbReference type="Proteomes" id="UP000196878">
    <property type="component" value="Unassembled WGS sequence"/>
</dbReference>
<feature type="compositionally biased region" description="Low complexity" evidence="13">
    <location>
        <begin position="28"/>
        <end position="42"/>
    </location>
</feature>
<comment type="similarity">
    <text evidence="12">Belongs to the exbB/tolQ family.</text>
</comment>
<dbReference type="NCBIfam" id="TIGR02797">
    <property type="entry name" value="exbB"/>
    <property type="match status" value="1"/>
</dbReference>
<evidence type="ECO:0000256" key="5">
    <source>
        <dbReference type="ARBA" id="ARBA00022475"/>
    </source>
</evidence>
<dbReference type="InterPro" id="IPR014164">
    <property type="entry name" value="TonB_ExbB_1"/>
</dbReference>
<feature type="region of interest" description="Disordered" evidence="13">
    <location>
        <begin position="28"/>
        <end position="136"/>
    </location>
</feature>
<protein>
    <recommendedName>
        <fullName evidence="3">Biopolymer transport protein ExbB</fullName>
    </recommendedName>
</protein>
<evidence type="ECO:0000256" key="15">
    <source>
        <dbReference type="SAM" id="SignalP"/>
    </source>
</evidence>
<comment type="function">
    <text evidence="11">Involved in the TonB-dependent energy-dependent transport of various receptor-bound substrates. Protects ExbD from proteolytic degradation and functionally stabilizes TonB.</text>
</comment>
<evidence type="ECO:0000256" key="11">
    <source>
        <dbReference type="ARBA" id="ARBA00024816"/>
    </source>
</evidence>
<evidence type="ECO:0000256" key="8">
    <source>
        <dbReference type="ARBA" id="ARBA00022927"/>
    </source>
</evidence>
<reference evidence="17 18" key="1">
    <citation type="submission" date="2016-12" db="EMBL/GenBank/DDBJ databases">
        <title>Comparison of Traditional DNA-DNA Hybridization with In Silico Genomic Analysis.</title>
        <authorList>
            <person name="Nicholson A.C."/>
            <person name="Humrighouse B.W."/>
            <person name="Graziano J."/>
            <person name="Lasker B."/>
            <person name="Whitney A.M."/>
            <person name="Mcquiston J.R."/>
        </authorList>
    </citation>
    <scope>NUCLEOTIDE SEQUENCE [LARGE SCALE GENOMIC DNA]</scope>
    <source>
        <strain evidence="17 18">H2240</strain>
    </source>
</reference>
<name>A0A212ADH4_9RHOB</name>
<evidence type="ECO:0000256" key="13">
    <source>
        <dbReference type="SAM" id="MobiDB-lite"/>
    </source>
</evidence>
<gene>
    <name evidence="17" type="primary">exbB</name>
    <name evidence="17" type="ORF">CDV49_06590</name>
</gene>
<dbReference type="EMBL" id="NIPW01000010">
    <property type="protein sequence ID" value="OWJ79043.1"/>
    <property type="molecule type" value="Genomic_DNA"/>
</dbReference>
<evidence type="ECO:0000259" key="16">
    <source>
        <dbReference type="Pfam" id="PF01618"/>
    </source>
</evidence>
<dbReference type="InterPro" id="IPR002898">
    <property type="entry name" value="MotA_ExbB_proton_chnl"/>
</dbReference>
<evidence type="ECO:0000256" key="9">
    <source>
        <dbReference type="ARBA" id="ARBA00022989"/>
    </source>
</evidence>
<proteinExistence type="inferred from homology"/>
<dbReference type="Pfam" id="PF01618">
    <property type="entry name" value="MotA_ExbB"/>
    <property type="match status" value="1"/>
</dbReference>
<evidence type="ECO:0000256" key="2">
    <source>
        <dbReference type="ARBA" id="ARBA00011471"/>
    </source>
</evidence>
<comment type="subunit">
    <text evidence="2">The accessory proteins ExbB and ExbD seem to form a complex with TonB.</text>
</comment>
<comment type="caution">
    <text evidence="17">The sequence shown here is derived from an EMBL/GenBank/DDBJ whole genome shotgun (WGS) entry which is preliminary data.</text>
</comment>
<keyword evidence="6" id="KW-0997">Cell inner membrane</keyword>
<dbReference type="OrthoDB" id="9805133at2"/>
<feature type="transmembrane region" description="Helical" evidence="14">
    <location>
        <begin position="279"/>
        <end position="304"/>
    </location>
</feature>
<evidence type="ECO:0000256" key="3">
    <source>
        <dbReference type="ARBA" id="ARBA00022093"/>
    </source>
</evidence>
<evidence type="ECO:0000256" key="10">
    <source>
        <dbReference type="ARBA" id="ARBA00023136"/>
    </source>
</evidence>
<dbReference type="InterPro" id="IPR050790">
    <property type="entry name" value="ExbB/TolQ_transport"/>
</dbReference>
<dbReference type="GO" id="GO:0022857">
    <property type="term" value="F:transmembrane transporter activity"/>
    <property type="evidence" value="ECO:0007669"/>
    <property type="project" value="InterPro"/>
</dbReference>